<keyword evidence="3" id="KW-1185">Reference proteome</keyword>
<dbReference type="Proteomes" id="UP001214415">
    <property type="component" value="Chromosome 5"/>
</dbReference>
<organism evidence="2 3">
    <name type="scientific">Malassezia equina</name>
    <dbReference type="NCBI Taxonomy" id="1381935"/>
    <lineage>
        <taxon>Eukaryota</taxon>
        <taxon>Fungi</taxon>
        <taxon>Dikarya</taxon>
        <taxon>Basidiomycota</taxon>
        <taxon>Ustilaginomycotina</taxon>
        <taxon>Malasseziomycetes</taxon>
        <taxon>Malasseziales</taxon>
        <taxon>Malasseziaceae</taxon>
        <taxon>Malassezia</taxon>
    </lineage>
</organism>
<reference evidence="2" key="1">
    <citation type="submission" date="2023-03" db="EMBL/GenBank/DDBJ databases">
        <title>Mating type loci evolution in Malassezia.</title>
        <authorList>
            <person name="Coelho M.A."/>
        </authorList>
    </citation>
    <scope>NUCLEOTIDE SEQUENCE</scope>
    <source>
        <strain evidence="2">CBS 12830</strain>
    </source>
</reference>
<dbReference type="EMBL" id="CP119904">
    <property type="protein sequence ID" value="WFD24001.1"/>
    <property type="molecule type" value="Genomic_DNA"/>
</dbReference>
<feature type="region of interest" description="Disordered" evidence="1">
    <location>
        <begin position="1"/>
        <end position="60"/>
    </location>
</feature>
<evidence type="ECO:0000256" key="1">
    <source>
        <dbReference type="SAM" id="MobiDB-lite"/>
    </source>
</evidence>
<protein>
    <submittedName>
        <fullName evidence="2">Uncharacterized protein</fullName>
    </submittedName>
</protein>
<dbReference type="AlphaFoldDB" id="A0AAF0EJN3"/>
<evidence type="ECO:0000313" key="2">
    <source>
        <dbReference type="EMBL" id="WFD24001.1"/>
    </source>
</evidence>
<sequence>MMRVRTQRAFSTIAPARQSAPPSRNMGKGQRARRSAAEPAAPVREDAPTPATHWDQPLFREASRRPAWPLPRVRLGVDVPLSELKSAPLTQKETHRANKLFFQRNGACVLGGAHTPLVRYAPAIAVPKDVELGTGPGRKAAVRSLLDAQVRAGDYTPYKAGQTLHEPSLHTPEAARTPTKAALRVADQAMHANASMHPLARRYVIERIAAQLSVAC</sequence>
<accession>A0AAF0EJN3</accession>
<gene>
    <name evidence="2" type="ORF">MEQU1_002698</name>
</gene>
<name>A0AAF0EJN3_9BASI</name>
<proteinExistence type="predicted"/>
<evidence type="ECO:0000313" key="3">
    <source>
        <dbReference type="Proteomes" id="UP001214415"/>
    </source>
</evidence>